<protein>
    <submittedName>
        <fullName evidence="1">Uncharacterized protein</fullName>
    </submittedName>
</protein>
<reference evidence="2" key="2">
    <citation type="submission" date="2015-01" db="EMBL/GenBank/DDBJ databases">
        <title>Evolutionary Origins and Diversification of the Mycorrhizal Mutualists.</title>
        <authorList>
            <consortium name="DOE Joint Genome Institute"/>
            <consortium name="Mycorrhizal Genomics Consortium"/>
            <person name="Kohler A."/>
            <person name="Kuo A."/>
            <person name="Nagy L.G."/>
            <person name="Floudas D."/>
            <person name="Copeland A."/>
            <person name="Barry K.W."/>
            <person name="Cichocki N."/>
            <person name="Veneault-Fourrey C."/>
            <person name="LaButti K."/>
            <person name="Lindquist E.A."/>
            <person name="Lipzen A."/>
            <person name="Lundell T."/>
            <person name="Morin E."/>
            <person name="Murat C."/>
            <person name="Riley R."/>
            <person name="Ohm R."/>
            <person name="Sun H."/>
            <person name="Tunlid A."/>
            <person name="Henrissat B."/>
            <person name="Grigoriev I.V."/>
            <person name="Hibbett D.S."/>
            <person name="Martin F."/>
        </authorList>
    </citation>
    <scope>NUCLEOTIDE SEQUENCE [LARGE SCALE GENOMIC DNA]</scope>
    <source>
        <strain evidence="2">h7</strain>
    </source>
</reference>
<dbReference type="EMBL" id="KN831792">
    <property type="protein sequence ID" value="KIM38164.1"/>
    <property type="molecule type" value="Genomic_DNA"/>
</dbReference>
<evidence type="ECO:0000313" key="2">
    <source>
        <dbReference type="Proteomes" id="UP000053424"/>
    </source>
</evidence>
<dbReference type="AlphaFoldDB" id="A0A0C3C1R6"/>
<accession>A0A0C3C1R6</accession>
<name>A0A0C3C1R6_HEBCY</name>
<dbReference type="HOGENOM" id="CLU_2886031_0_0_1"/>
<organism evidence="1 2">
    <name type="scientific">Hebeloma cylindrosporum</name>
    <dbReference type="NCBI Taxonomy" id="76867"/>
    <lineage>
        <taxon>Eukaryota</taxon>
        <taxon>Fungi</taxon>
        <taxon>Dikarya</taxon>
        <taxon>Basidiomycota</taxon>
        <taxon>Agaricomycotina</taxon>
        <taxon>Agaricomycetes</taxon>
        <taxon>Agaricomycetidae</taxon>
        <taxon>Agaricales</taxon>
        <taxon>Agaricineae</taxon>
        <taxon>Hymenogastraceae</taxon>
        <taxon>Hebeloma</taxon>
    </lineage>
</organism>
<dbReference type="Proteomes" id="UP000053424">
    <property type="component" value="Unassembled WGS sequence"/>
</dbReference>
<keyword evidence="2" id="KW-1185">Reference proteome</keyword>
<gene>
    <name evidence="1" type="ORF">M413DRAFT_247180</name>
</gene>
<evidence type="ECO:0000313" key="1">
    <source>
        <dbReference type="EMBL" id="KIM38164.1"/>
    </source>
</evidence>
<proteinExistence type="predicted"/>
<sequence>MEVNLGLSRKENRYHISLLVAASPSLTGVKQRQNRSVKLVRMRFGRLEVTSCKRYDSGRGLKK</sequence>
<reference evidence="1 2" key="1">
    <citation type="submission" date="2014-04" db="EMBL/GenBank/DDBJ databases">
        <authorList>
            <consortium name="DOE Joint Genome Institute"/>
            <person name="Kuo A."/>
            <person name="Gay G."/>
            <person name="Dore J."/>
            <person name="Kohler A."/>
            <person name="Nagy L.G."/>
            <person name="Floudas D."/>
            <person name="Copeland A."/>
            <person name="Barry K.W."/>
            <person name="Cichocki N."/>
            <person name="Veneault-Fourrey C."/>
            <person name="LaButti K."/>
            <person name="Lindquist E.A."/>
            <person name="Lipzen A."/>
            <person name="Lundell T."/>
            <person name="Morin E."/>
            <person name="Murat C."/>
            <person name="Sun H."/>
            <person name="Tunlid A."/>
            <person name="Henrissat B."/>
            <person name="Grigoriev I.V."/>
            <person name="Hibbett D.S."/>
            <person name="Martin F."/>
            <person name="Nordberg H.P."/>
            <person name="Cantor M.N."/>
            <person name="Hua S.X."/>
        </authorList>
    </citation>
    <scope>NUCLEOTIDE SEQUENCE [LARGE SCALE GENOMIC DNA]</scope>
    <source>
        <strain evidence="2">h7</strain>
    </source>
</reference>